<comment type="cofactor">
    <cofactor evidence="1">
        <name>Mg(2+)</name>
        <dbReference type="ChEBI" id="CHEBI:18420"/>
    </cofactor>
</comment>
<dbReference type="PROSITE" id="PS50222">
    <property type="entry name" value="EF_HAND_2"/>
    <property type="match status" value="3"/>
</dbReference>
<dbReference type="VEuPathDB" id="PlasmoDB:PKNOH_S120139600"/>
<comment type="catalytic activity">
    <reaction evidence="12">
        <text>L-threonyl-[protein] + ATP = O-phospho-L-threonyl-[protein] + ADP + H(+)</text>
        <dbReference type="Rhea" id="RHEA:46608"/>
        <dbReference type="Rhea" id="RHEA-COMP:11060"/>
        <dbReference type="Rhea" id="RHEA-COMP:11605"/>
        <dbReference type="ChEBI" id="CHEBI:15378"/>
        <dbReference type="ChEBI" id="CHEBI:30013"/>
        <dbReference type="ChEBI" id="CHEBI:30616"/>
        <dbReference type="ChEBI" id="CHEBI:61977"/>
        <dbReference type="ChEBI" id="CHEBI:456216"/>
        <dbReference type="EC" id="2.7.11.1"/>
    </reaction>
</comment>
<keyword evidence="9" id="KW-0106">Calcium</keyword>
<name>A0A1Y3DIU6_PLAKN</name>
<evidence type="ECO:0000256" key="7">
    <source>
        <dbReference type="ARBA" id="ARBA00022741"/>
    </source>
</evidence>
<dbReference type="InterPro" id="IPR050205">
    <property type="entry name" value="CDPK_Ser/Thr_kinases"/>
</dbReference>
<protein>
    <recommendedName>
        <fullName evidence="2">non-specific serine/threonine protein kinase</fullName>
        <ecNumber evidence="2">2.7.11.1</ecNumber>
    </recommendedName>
</protein>
<keyword evidence="4" id="KW-0808">Transferase</keyword>
<evidence type="ECO:0000256" key="4">
    <source>
        <dbReference type="ARBA" id="ARBA00022679"/>
    </source>
</evidence>
<proteinExistence type="inferred from homology"/>
<accession>A0A1Y3DIU6</accession>
<dbReference type="eggNOG" id="KOG0032">
    <property type="taxonomic scope" value="Eukaryota"/>
</dbReference>
<feature type="compositionally biased region" description="Basic and acidic residues" evidence="14">
    <location>
        <begin position="66"/>
        <end position="82"/>
    </location>
</feature>
<dbReference type="SMART" id="SM00054">
    <property type="entry name" value="EFh"/>
    <property type="match status" value="3"/>
</dbReference>
<feature type="compositionally biased region" description="Acidic residues" evidence="14">
    <location>
        <begin position="299"/>
        <end position="345"/>
    </location>
</feature>
<dbReference type="InterPro" id="IPR018247">
    <property type="entry name" value="EF_Hand_1_Ca_BS"/>
</dbReference>
<dbReference type="Gene3D" id="1.10.238.10">
    <property type="entry name" value="EF-hand"/>
    <property type="match status" value="2"/>
</dbReference>
<evidence type="ECO:0000256" key="5">
    <source>
        <dbReference type="ARBA" id="ARBA00022723"/>
    </source>
</evidence>
<dbReference type="PROSITE" id="PS50011">
    <property type="entry name" value="PROTEIN_KINASE_DOM"/>
    <property type="match status" value="1"/>
</dbReference>
<keyword evidence="3" id="KW-0723">Serine/threonine-protein kinase</keyword>
<keyword evidence="10" id="KW-0067">ATP-binding</keyword>
<feature type="domain" description="EF-hand" evidence="16">
    <location>
        <begin position="1431"/>
        <end position="1466"/>
    </location>
</feature>
<evidence type="ECO:0000256" key="9">
    <source>
        <dbReference type="ARBA" id="ARBA00022837"/>
    </source>
</evidence>
<comment type="similarity">
    <text evidence="11">Belongs to the protein kinase superfamily. Ser/Thr protein kinase family. CDPK subfamily.</text>
</comment>
<dbReference type="VEuPathDB" id="PlasmoDB:PKA1H_090026600"/>
<feature type="compositionally biased region" description="Basic residues" evidence="14">
    <location>
        <begin position="30"/>
        <end position="40"/>
    </location>
</feature>
<feature type="domain" description="Protein kinase" evidence="15">
    <location>
        <begin position="1136"/>
        <end position="1388"/>
    </location>
</feature>
<evidence type="ECO:0000313" key="18">
    <source>
        <dbReference type="Proteomes" id="UP000195012"/>
    </source>
</evidence>
<feature type="domain" description="EF-hand" evidence="16">
    <location>
        <begin position="1500"/>
        <end position="1535"/>
    </location>
</feature>
<feature type="region of interest" description="Disordered" evidence="14">
    <location>
        <begin position="245"/>
        <end position="437"/>
    </location>
</feature>
<feature type="domain" description="EF-hand" evidence="16">
    <location>
        <begin position="1024"/>
        <end position="1059"/>
    </location>
</feature>
<keyword evidence="7" id="KW-0547">Nucleotide-binding</keyword>
<dbReference type="PROSITE" id="PS00018">
    <property type="entry name" value="EF_HAND_1"/>
    <property type="match status" value="3"/>
</dbReference>
<feature type="compositionally biased region" description="Acidic residues" evidence="14">
    <location>
        <begin position="374"/>
        <end position="413"/>
    </location>
</feature>
<sequence>MILDVLKNNFEKKGEPFYSKKMRTSIEKQNRKKKKKKKKNFSLQDESEKNSTKVESTDDANTLTESEAHSKCEPSSGEKEDSLLQIAKGRNAPLKAKTTATATTTMTKKKKKKKKSSKGLYLNVKRKNTSYEENEQEDFTEDIFENENFDELQFVEDENVEYRTYNSFSNAGFKLLSKYSVDDGDGKITKRKGKKKRQGQKQVEQEQEDYKKYNFNHEESLKGNHNEFDSDIIKFLNRNKKSIDYDKRNGRSFQKEDVYSYEASAGYGGRRGKQKQLQDDREDEDNYEHYREENADYYDREEDDEGGNEEGGDDQSGEDESGDDESGDDESGEDEGGDDQSDDDYNASASQYKYQRSGGIKGSGNFKRAGLLGQEEEKDEYSDEDEDGDEEEAEEDENNDDEMDNDDDDDDESDRGSLDRKKETNTEDPKRRLPFASEFKYINTPSGRYMYDKREDGHFENDENTWTITKYDTTKRIYGDEKRQEIKLGHIESRKEGNHKVEYHEKMQNKKYVNVKLSESNLKKSSTPYGRQYNIQSTMEGKSSLRNALNIGKPNLSKDKYKFNIPNVEDKLIKFNIGSRTNSNSRSKPIHKDERISTFSYMLHSSNQSVHVENNDYLIKERGKKQAEQTNEERTDSHFRKEEKILQPLWEETQKTQKDPHGEEKKKHNIKSFLDKIKHRKNNEDMLKREHSKYDNTERSDKKEKFKMKLTDILNARTLGNFFHRNKTSAAKSLSPQREREASVEPCIKSNGVEKFGWLHQGRSDGKRDNHQLEKRDDHFPLHQKTTFGQPPMIKDEMGHYSTRDAMKILDTFSNEGKGIHDDTIMQSDPREYDNRGIHKRGSKNTLEFSYKEGSSPEQPIASKVALVTWDGKKNDLGKPFDRNKNNSKPEDSKTISSNGIISGKYNRKYHTGREDLDADTNIGMSGKESIIPNIYQQFYYRSPIGNENRITQFEGDSKRGRQIKMQGGNGGEEESDVKMEQTLNRKMIENNELKRRNENNEEVLATPFYIKSKIDKVLKNSEIFERSARATFQQFDVKNKNFLHFSEIESLIQKLCFNLELPPVDKNILSIVYKDYDSSKNNSMNYTDFRQMYWDLLKQIKKKYYPTKNLKIKRNCIISRKKLGGYDYSSIYNYLSFKKILGCGAFGEVHLVEDNICKLYKVVKILKKKKLKNIKINEEINVLIYLDHPNIIKIFDVYENVDCTYIVMELCEGGELMDKIIKSSIFNEEYIKNIMFQILCAIAYMHSNNIAHKDLKPENILFKSKGDDTLKIIDFGLAELINHTEGVSKTAAGTVLYMAPEVFKKKFTIKCDIWSAGVIMFFLFSKNLPFCGNTYDEIKLSIFKDEPDYKSLKGRLSQPALHILKLMLEKDHTRRPMAAVLLHHPWFQGFLDPVQMNPSTLSNIKAYMKQSNIRNIIVNIMAHELSVIDSHLKYINELFCKIDTNHNGSLSHGEIYAVLANAGIKKWDINRIVQALDINDRGSVTYTEFIAGCYRWKDIESTFLKAAFNKIDKDEDGYISKSDIVTLVQDKVIESHDVDNFFTSVFLVKKGLSCERRASRINFDDFKEYLLSTF</sequence>
<dbReference type="SUPFAM" id="SSF47473">
    <property type="entry name" value="EF-hand"/>
    <property type="match status" value="2"/>
</dbReference>
<feature type="compositionally biased region" description="Basic and acidic residues" evidence="14">
    <location>
        <begin position="876"/>
        <end position="894"/>
    </location>
</feature>
<dbReference type="EMBL" id="NETL01000026">
    <property type="protein sequence ID" value="OTN64843.1"/>
    <property type="molecule type" value="Genomic_DNA"/>
</dbReference>
<feature type="compositionally biased region" description="Basic and acidic residues" evidence="14">
    <location>
        <begin position="245"/>
        <end position="258"/>
    </location>
</feature>
<dbReference type="Pfam" id="PF00069">
    <property type="entry name" value="Pkinase"/>
    <property type="match status" value="1"/>
</dbReference>
<gene>
    <name evidence="17" type="primary">CDPK6</name>
    <name evidence="17" type="ORF">PKNOH_S120139600</name>
</gene>
<dbReference type="Gene3D" id="1.10.510.10">
    <property type="entry name" value="Transferase(Phosphotransferase) domain 1"/>
    <property type="match status" value="1"/>
</dbReference>
<evidence type="ECO:0000256" key="14">
    <source>
        <dbReference type="SAM" id="MobiDB-lite"/>
    </source>
</evidence>
<reference evidence="17 18" key="1">
    <citation type="submission" date="2017-05" db="EMBL/GenBank/DDBJ databases">
        <title>PacBio assembly of a Plasmodium knowlesi genome sequence with Hi-C correction and manual annotation of the SICAvar gene family.</title>
        <authorList>
            <person name="Lapp S.A."/>
            <person name="Geraldo J.A."/>
            <person name="Chien J.-T."/>
            <person name="Ay F."/>
            <person name="Pakala S.B."/>
            <person name="Batugedara G."/>
            <person name="Humphrey J.C."/>
            <person name="Debarry J.D."/>
            <person name="Le Roch K.G."/>
            <person name="Galinski M.R."/>
            <person name="Kissinger J.C."/>
        </authorList>
    </citation>
    <scope>NUCLEOTIDE SEQUENCE [LARGE SCALE GENOMIC DNA]</scope>
    <source>
        <strain evidence="18">Malayan Strain Pk1 (A+)</strain>
    </source>
</reference>
<evidence type="ECO:0000256" key="8">
    <source>
        <dbReference type="ARBA" id="ARBA00022777"/>
    </source>
</evidence>
<dbReference type="GO" id="GO:0004674">
    <property type="term" value="F:protein serine/threonine kinase activity"/>
    <property type="evidence" value="ECO:0007669"/>
    <property type="project" value="UniProtKB-KW"/>
</dbReference>
<evidence type="ECO:0000256" key="12">
    <source>
        <dbReference type="ARBA" id="ARBA00047899"/>
    </source>
</evidence>
<feature type="region of interest" description="Disordered" evidence="14">
    <location>
        <begin position="876"/>
        <end position="901"/>
    </location>
</feature>
<feature type="compositionally biased region" description="Basic and acidic residues" evidence="14">
    <location>
        <begin position="287"/>
        <end position="298"/>
    </location>
</feature>
<dbReference type="FunFam" id="3.30.200.20:FF:000315">
    <property type="entry name" value="Calcium-dependent protein kinase 3"/>
    <property type="match status" value="1"/>
</dbReference>
<dbReference type="SUPFAM" id="SSF56112">
    <property type="entry name" value="Protein kinase-like (PK-like)"/>
    <property type="match status" value="1"/>
</dbReference>
<comment type="caution">
    <text evidence="17">The sequence shown here is derived from an EMBL/GenBank/DDBJ whole genome shotgun (WGS) entry which is preliminary data.</text>
</comment>
<feature type="region of interest" description="Disordered" evidence="14">
    <location>
        <begin position="819"/>
        <end position="839"/>
    </location>
</feature>
<feature type="compositionally biased region" description="Low complexity" evidence="14">
    <location>
        <begin position="95"/>
        <end position="106"/>
    </location>
</feature>
<dbReference type="OrthoDB" id="424326at2759"/>
<dbReference type="InterPro" id="IPR008271">
    <property type="entry name" value="Ser/Thr_kinase_AS"/>
</dbReference>
<dbReference type="Proteomes" id="UP000195012">
    <property type="component" value="Unassembled WGS sequence"/>
</dbReference>
<dbReference type="InterPro" id="IPR002048">
    <property type="entry name" value="EF_hand_dom"/>
</dbReference>
<evidence type="ECO:0000256" key="10">
    <source>
        <dbReference type="ARBA" id="ARBA00022840"/>
    </source>
</evidence>
<dbReference type="OMA" id="LCFNLEL"/>
<evidence type="ECO:0000256" key="2">
    <source>
        <dbReference type="ARBA" id="ARBA00012513"/>
    </source>
</evidence>
<dbReference type="InterPro" id="IPR011992">
    <property type="entry name" value="EF-hand-dom_pair"/>
</dbReference>
<feature type="compositionally biased region" description="Basic and acidic residues" evidence="14">
    <location>
        <begin position="621"/>
        <end position="645"/>
    </location>
</feature>
<dbReference type="PANTHER" id="PTHR24349">
    <property type="entry name" value="SERINE/THREONINE-PROTEIN KINASE"/>
    <property type="match status" value="1"/>
</dbReference>
<feature type="region of interest" description="Disordered" evidence="14">
    <location>
        <begin position="13"/>
        <end position="121"/>
    </location>
</feature>
<dbReference type="Pfam" id="PF13202">
    <property type="entry name" value="EF-hand_5"/>
    <property type="match status" value="1"/>
</dbReference>
<evidence type="ECO:0000256" key="13">
    <source>
        <dbReference type="ARBA" id="ARBA00048679"/>
    </source>
</evidence>
<dbReference type="VEuPathDB" id="PlasmoDB:PKNH_0920600"/>
<dbReference type="InterPro" id="IPR000719">
    <property type="entry name" value="Prot_kinase_dom"/>
</dbReference>
<feature type="compositionally biased region" description="Basic residues" evidence="14">
    <location>
        <begin position="107"/>
        <end position="117"/>
    </location>
</feature>
<feature type="region of interest" description="Disordered" evidence="14">
    <location>
        <begin position="181"/>
        <end position="212"/>
    </location>
</feature>
<evidence type="ECO:0000256" key="11">
    <source>
        <dbReference type="ARBA" id="ARBA00024334"/>
    </source>
</evidence>
<dbReference type="Gene3D" id="3.30.200.20">
    <property type="entry name" value="Phosphorylase Kinase, domain 1"/>
    <property type="match status" value="1"/>
</dbReference>
<organism evidence="17 18">
    <name type="scientific">Plasmodium knowlesi</name>
    <dbReference type="NCBI Taxonomy" id="5850"/>
    <lineage>
        <taxon>Eukaryota</taxon>
        <taxon>Sar</taxon>
        <taxon>Alveolata</taxon>
        <taxon>Apicomplexa</taxon>
        <taxon>Aconoidasida</taxon>
        <taxon>Haemosporida</taxon>
        <taxon>Plasmodiidae</taxon>
        <taxon>Plasmodium</taxon>
        <taxon>Plasmodium (Plasmodium)</taxon>
    </lineage>
</organism>
<evidence type="ECO:0000256" key="1">
    <source>
        <dbReference type="ARBA" id="ARBA00001946"/>
    </source>
</evidence>
<evidence type="ECO:0000259" key="15">
    <source>
        <dbReference type="PROSITE" id="PS50011"/>
    </source>
</evidence>
<evidence type="ECO:0000256" key="6">
    <source>
        <dbReference type="ARBA" id="ARBA00022737"/>
    </source>
</evidence>
<evidence type="ECO:0000313" key="17">
    <source>
        <dbReference type="EMBL" id="OTN64843.1"/>
    </source>
</evidence>
<feature type="region of interest" description="Disordered" evidence="14">
    <location>
        <begin position="621"/>
        <end position="668"/>
    </location>
</feature>
<dbReference type="PROSITE" id="PS00108">
    <property type="entry name" value="PROTEIN_KINASE_ST"/>
    <property type="match status" value="1"/>
</dbReference>
<evidence type="ECO:0000259" key="16">
    <source>
        <dbReference type="PROSITE" id="PS50222"/>
    </source>
</evidence>
<keyword evidence="5" id="KW-0479">Metal-binding</keyword>
<feature type="compositionally biased region" description="Basic and acidic residues" evidence="14">
    <location>
        <begin position="652"/>
        <end position="666"/>
    </location>
</feature>
<feature type="compositionally biased region" description="Basic and acidic residues" evidence="14">
    <location>
        <begin position="819"/>
        <end position="837"/>
    </location>
</feature>
<feature type="compositionally biased region" description="Basic and acidic residues" evidence="14">
    <location>
        <begin position="46"/>
        <end position="56"/>
    </location>
</feature>
<comment type="catalytic activity">
    <reaction evidence="13">
        <text>L-seryl-[protein] + ATP = O-phospho-L-seryl-[protein] + ADP + H(+)</text>
        <dbReference type="Rhea" id="RHEA:17989"/>
        <dbReference type="Rhea" id="RHEA-COMP:9863"/>
        <dbReference type="Rhea" id="RHEA-COMP:11604"/>
        <dbReference type="ChEBI" id="CHEBI:15378"/>
        <dbReference type="ChEBI" id="CHEBI:29999"/>
        <dbReference type="ChEBI" id="CHEBI:30616"/>
        <dbReference type="ChEBI" id="CHEBI:83421"/>
        <dbReference type="ChEBI" id="CHEBI:456216"/>
        <dbReference type="EC" id="2.7.11.1"/>
    </reaction>
</comment>
<feature type="compositionally biased region" description="Basic residues" evidence="14">
    <location>
        <begin position="189"/>
        <end position="199"/>
    </location>
</feature>
<keyword evidence="8 17" id="KW-0418">Kinase</keyword>
<dbReference type="FunFam" id="1.10.510.10:FF:000766">
    <property type="entry name" value="CAMK/CDPK protein kinase"/>
    <property type="match status" value="1"/>
</dbReference>
<dbReference type="InterPro" id="IPR011009">
    <property type="entry name" value="Kinase-like_dom_sf"/>
</dbReference>
<evidence type="ECO:0000256" key="3">
    <source>
        <dbReference type="ARBA" id="ARBA00022527"/>
    </source>
</evidence>
<dbReference type="GO" id="GO:0005509">
    <property type="term" value="F:calcium ion binding"/>
    <property type="evidence" value="ECO:0007669"/>
    <property type="project" value="InterPro"/>
</dbReference>
<feature type="compositionally biased region" description="Basic and acidic residues" evidence="14">
    <location>
        <begin position="414"/>
        <end position="431"/>
    </location>
</feature>
<dbReference type="GO" id="GO:0005524">
    <property type="term" value="F:ATP binding"/>
    <property type="evidence" value="ECO:0007669"/>
    <property type="project" value="UniProtKB-KW"/>
</dbReference>
<keyword evidence="6" id="KW-0677">Repeat</keyword>
<dbReference type="SMART" id="SM00220">
    <property type="entry name" value="S_TKc"/>
    <property type="match status" value="1"/>
</dbReference>
<dbReference type="EC" id="2.7.11.1" evidence="2"/>